<feature type="region of interest" description="Disordered" evidence="1">
    <location>
        <begin position="1"/>
        <end position="84"/>
    </location>
</feature>
<feature type="non-terminal residue" evidence="2">
    <location>
        <position position="1"/>
    </location>
</feature>
<keyword evidence="3" id="KW-1185">Reference proteome</keyword>
<evidence type="ECO:0000256" key="1">
    <source>
        <dbReference type="SAM" id="MobiDB-lite"/>
    </source>
</evidence>
<evidence type="ECO:0000313" key="2">
    <source>
        <dbReference type="EMBL" id="MCI44141.1"/>
    </source>
</evidence>
<dbReference type="AlphaFoldDB" id="A0A392S5G8"/>
<accession>A0A392S5G8</accession>
<dbReference type="Proteomes" id="UP000265520">
    <property type="component" value="Unassembled WGS sequence"/>
</dbReference>
<protein>
    <submittedName>
        <fullName evidence="2">Uncharacterized protein</fullName>
    </submittedName>
</protein>
<name>A0A392S5G8_9FABA</name>
<proteinExistence type="predicted"/>
<sequence length="84" mass="9598">PDSKGNKGQNFKADKEVVKTNEEAEQEKNEKSSVPKENTKDVETFMQKMLEESSPQEEQLQQKPQQKRDDPIPYSMGEVNTEGV</sequence>
<evidence type="ECO:0000313" key="3">
    <source>
        <dbReference type="Proteomes" id="UP000265520"/>
    </source>
</evidence>
<dbReference type="EMBL" id="LXQA010326620">
    <property type="protein sequence ID" value="MCI44141.1"/>
    <property type="molecule type" value="Genomic_DNA"/>
</dbReference>
<feature type="compositionally biased region" description="Low complexity" evidence="1">
    <location>
        <begin position="52"/>
        <end position="64"/>
    </location>
</feature>
<feature type="compositionally biased region" description="Basic and acidic residues" evidence="1">
    <location>
        <begin position="12"/>
        <end position="43"/>
    </location>
</feature>
<comment type="caution">
    <text evidence="2">The sequence shown here is derived from an EMBL/GenBank/DDBJ whole genome shotgun (WGS) entry which is preliminary data.</text>
</comment>
<reference evidence="2 3" key="1">
    <citation type="journal article" date="2018" name="Front. Plant Sci.">
        <title>Red Clover (Trifolium pratense) and Zigzag Clover (T. medium) - A Picture of Genomic Similarities and Differences.</title>
        <authorList>
            <person name="Dluhosova J."/>
            <person name="Istvanek J."/>
            <person name="Nedelnik J."/>
            <person name="Repkova J."/>
        </authorList>
    </citation>
    <scope>NUCLEOTIDE SEQUENCE [LARGE SCALE GENOMIC DNA]</scope>
    <source>
        <strain evidence="3">cv. 10/8</strain>
        <tissue evidence="2">Leaf</tissue>
    </source>
</reference>
<organism evidence="2 3">
    <name type="scientific">Trifolium medium</name>
    <dbReference type="NCBI Taxonomy" id="97028"/>
    <lineage>
        <taxon>Eukaryota</taxon>
        <taxon>Viridiplantae</taxon>
        <taxon>Streptophyta</taxon>
        <taxon>Embryophyta</taxon>
        <taxon>Tracheophyta</taxon>
        <taxon>Spermatophyta</taxon>
        <taxon>Magnoliopsida</taxon>
        <taxon>eudicotyledons</taxon>
        <taxon>Gunneridae</taxon>
        <taxon>Pentapetalae</taxon>
        <taxon>rosids</taxon>
        <taxon>fabids</taxon>
        <taxon>Fabales</taxon>
        <taxon>Fabaceae</taxon>
        <taxon>Papilionoideae</taxon>
        <taxon>50 kb inversion clade</taxon>
        <taxon>NPAAA clade</taxon>
        <taxon>Hologalegina</taxon>
        <taxon>IRL clade</taxon>
        <taxon>Trifolieae</taxon>
        <taxon>Trifolium</taxon>
    </lineage>
</organism>